<comment type="caution">
    <text evidence="1">The sequence shown here is derived from an EMBL/GenBank/DDBJ whole genome shotgun (WGS) entry which is preliminary data.</text>
</comment>
<gene>
    <name evidence="1" type="ORF">CIT292_07653</name>
</gene>
<organism evidence="1 2">
    <name type="scientific">Citrobacter youngae ATCC 29220</name>
    <dbReference type="NCBI Taxonomy" id="500640"/>
    <lineage>
        <taxon>Bacteria</taxon>
        <taxon>Pseudomonadati</taxon>
        <taxon>Pseudomonadota</taxon>
        <taxon>Gammaproteobacteria</taxon>
        <taxon>Enterobacterales</taxon>
        <taxon>Enterobacteriaceae</taxon>
        <taxon>Citrobacter</taxon>
        <taxon>Citrobacter freundii complex</taxon>
    </lineage>
</organism>
<evidence type="ECO:0000313" key="1">
    <source>
        <dbReference type="EMBL" id="EFE09367.1"/>
    </source>
</evidence>
<dbReference type="AlphaFoldDB" id="D4BB06"/>
<protein>
    <submittedName>
        <fullName evidence="1">Uncharacterized protein</fullName>
    </submittedName>
</protein>
<reference evidence="1 2" key="1">
    <citation type="submission" date="2010-02" db="EMBL/GenBank/DDBJ databases">
        <authorList>
            <person name="Weinstock G."/>
            <person name="Sodergren E."/>
            <person name="Clifton S."/>
            <person name="Fulton L."/>
            <person name="Fulton B."/>
            <person name="Courtney L."/>
            <person name="Fronick C."/>
            <person name="Harrison M."/>
            <person name="Strong C."/>
            <person name="Farmer C."/>
            <person name="Delahaunty K."/>
            <person name="Markovic C."/>
            <person name="Hall O."/>
            <person name="Minx P."/>
            <person name="Tomlinson C."/>
            <person name="Mitreva M."/>
            <person name="Nelson J."/>
            <person name="Hou S."/>
            <person name="Wollam A."/>
            <person name="Pepin K.H."/>
            <person name="Johnson M."/>
            <person name="Bhonagiri V."/>
            <person name="Zhang X."/>
            <person name="Suruliraj S."/>
            <person name="Warren W."/>
            <person name="Chinwalla A."/>
            <person name="Mardis E.R."/>
            <person name="Wilson R.K."/>
        </authorList>
    </citation>
    <scope>NUCLEOTIDE SEQUENCE [LARGE SCALE GENOMIC DNA]</scope>
    <source>
        <strain evidence="1 2">ATCC 29220</strain>
    </source>
</reference>
<sequence length="46" mass="5814">MCIFSRHVYNPNALIYTNFNFELYLVHKIMQRKHIFRIYAMTHYFK</sequence>
<accession>D4BB06</accession>
<dbReference type="EMBL" id="ABWL02000006">
    <property type="protein sequence ID" value="EFE09367.1"/>
    <property type="molecule type" value="Genomic_DNA"/>
</dbReference>
<proteinExistence type="predicted"/>
<evidence type="ECO:0000313" key="2">
    <source>
        <dbReference type="Proteomes" id="UP000003880"/>
    </source>
</evidence>
<dbReference type="Proteomes" id="UP000003880">
    <property type="component" value="Unassembled WGS sequence"/>
</dbReference>
<name>D4BB06_9ENTR</name>
<dbReference type="HOGENOM" id="CLU_3181815_0_0_6"/>